<dbReference type="Proteomes" id="UP000461730">
    <property type="component" value="Unassembled WGS sequence"/>
</dbReference>
<name>A0A7K1U6N9_9BACT</name>
<dbReference type="AlphaFoldDB" id="A0A7K1U6N9"/>
<dbReference type="InterPro" id="IPR054272">
    <property type="entry name" value="DUF7003"/>
</dbReference>
<reference evidence="1 2" key="1">
    <citation type="submission" date="2019-12" db="EMBL/GenBank/DDBJ databases">
        <title>Chitinophaga sp. strain ysch24 (GDMCC 1.1355), whole genome shotgun sequence.</title>
        <authorList>
            <person name="Zhang X."/>
        </authorList>
    </citation>
    <scope>NUCLEOTIDE SEQUENCE [LARGE SCALE GENOMIC DNA]</scope>
    <source>
        <strain evidence="2">ysch24</strain>
    </source>
</reference>
<dbReference type="EMBL" id="WRXN01000007">
    <property type="protein sequence ID" value="MVT10024.1"/>
    <property type="molecule type" value="Genomic_DNA"/>
</dbReference>
<comment type="caution">
    <text evidence="1">The sequence shown here is derived from an EMBL/GenBank/DDBJ whole genome shotgun (WGS) entry which is preliminary data.</text>
</comment>
<accession>A0A7K1U6N9</accession>
<sequence length="214" mass="24629">MLDNGYVYLVDSRLSAYGDNTRWVLLIEVVGYNYRAGGHNGIENCLYFFGNCLPFEPGVQNFNFLFATDNSEDGETFGPEYRSKYLNPAIKSMLLNGEKIPVSHDPDFYTSRGIELKEAPSIHIWEFVRAINTDYRDSFLALEEEIRVRIPKDLPLILRLDEWFHNDLAAGEKPSVVETFQMIAKVLEKGDKTLYQPTEAPNNHWKNWPEGGRL</sequence>
<proteinExistence type="predicted"/>
<protein>
    <submittedName>
        <fullName evidence="1">Uncharacterized protein</fullName>
    </submittedName>
</protein>
<gene>
    <name evidence="1" type="ORF">GO493_17265</name>
</gene>
<organism evidence="1 2">
    <name type="scientific">Chitinophaga tropicalis</name>
    <dbReference type="NCBI Taxonomy" id="2683588"/>
    <lineage>
        <taxon>Bacteria</taxon>
        <taxon>Pseudomonadati</taxon>
        <taxon>Bacteroidota</taxon>
        <taxon>Chitinophagia</taxon>
        <taxon>Chitinophagales</taxon>
        <taxon>Chitinophagaceae</taxon>
        <taxon>Chitinophaga</taxon>
    </lineage>
</organism>
<keyword evidence="2" id="KW-1185">Reference proteome</keyword>
<dbReference type="Pfam" id="PF22535">
    <property type="entry name" value="DUF7003"/>
    <property type="match status" value="1"/>
</dbReference>
<evidence type="ECO:0000313" key="2">
    <source>
        <dbReference type="Proteomes" id="UP000461730"/>
    </source>
</evidence>
<evidence type="ECO:0000313" key="1">
    <source>
        <dbReference type="EMBL" id="MVT10024.1"/>
    </source>
</evidence>